<dbReference type="Gene3D" id="2.20.28.120">
    <property type="entry name" value="Ribosomal protein L33"/>
    <property type="match status" value="1"/>
</dbReference>
<evidence type="ECO:0000256" key="1">
    <source>
        <dbReference type="ARBA" id="ARBA00007596"/>
    </source>
</evidence>
<evidence type="ECO:0000313" key="4">
    <source>
        <dbReference type="EMBL" id="KAL3084194.1"/>
    </source>
</evidence>
<keyword evidence="5" id="KW-1185">Reference proteome</keyword>
<comment type="similarity">
    <text evidence="1">Belongs to the bacterial ribosomal protein bL33 family.</text>
</comment>
<dbReference type="AlphaFoldDB" id="A0ABD2IWA9"/>
<keyword evidence="2" id="KW-0689">Ribosomal protein</keyword>
<dbReference type="GO" id="GO:1990904">
    <property type="term" value="C:ribonucleoprotein complex"/>
    <property type="evidence" value="ECO:0007669"/>
    <property type="project" value="UniProtKB-KW"/>
</dbReference>
<proteinExistence type="inferred from homology"/>
<sequence>MAKKTKYLIVRLASVISGTKQIWIRERAAAEAAAILYDPAIGKNVLFKEVEQVKGKDSFPDRVKKMYNIS</sequence>
<dbReference type="InterPro" id="IPR038584">
    <property type="entry name" value="Ribosomal_bL33_sf"/>
</dbReference>
<dbReference type="GO" id="GO:0005840">
    <property type="term" value="C:ribosome"/>
    <property type="evidence" value="ECO:0007669"/>
    <property type="project" value="UniProtKB-KW"/>
</dbReference>
<evidence type="ECO:0000256" key="3">
    <source>
        <dbReference type="ARBA" id="ARBA00023274"/>
    </source>
</evidence>
<organism evidence="4 5">
    <name type="scientific">Heterodera trifolii</name>
    <dbReference type="NCBI Taxonomy" id="157864"/>
    <lineage>
        <taxon>Eukaryota</taxon>
        <taxon>Metazoa</taxon>
        <taxon>Ecdysozoa</taxon>
        <taxon>Nematoda</taxon>
        <taxon>Chromadorea</taxon>
        <taxon>Rhabditida</taxon>
        <taxon>Tylenchina</taxon>
        <taxon>Tylenchomorpha</taxon>
        <taxon>Tylenchoidea</taxon>
        <taxon>Heteroderidae</taxon>
        <taxon>Heteroderinae</taxon>
        <taxon>Heterodera</taxon>
    </lineage>
</organism>
<comment type="caution">
    <text evidence="4">The sequence shown here is derived from an EMBL/GenBank/DDBJ whole genome shotgun (WGS) entry which is preliminary data.</text>
</comment>
<protein>
    <submittedName>
        <fullName evidence="4">Uncharacterized protein</fullName>
    </submittedName>
</protein>
<gene>
    <name evidence="4" type="ORF">niasHT_039320</name>
</gene>
<evidence type="ECO:0000256" key="2">
    <source>
        <dbReference type="ARBA" id="ARBA00022980"/>
    </source>
</evidence>
<dbReference type="Proteomes" id="UP001620626">
    <property type="component" value="Unassembled WGS sequence"/>
</dbReference>
<keyword evidence="3" id="KW-0687">Ribonucleoprotein</keyword>
<reference evidence="4 5" key="1">
    <citation type="submission" date="2024-10" db="EMBL/GenBank/DDBJ databases">
        <authorList>
            <person name="Kim D."/>
        </authorList>
    </citation>
    <scope>NUCLEOTIDE SEQUENCE [LARGE SCALE GENOMIC DNA]</scope>
    <source>
        <strain evidence="4">BH-2024</strain>
    </source>
</reference>
<accession>A0ABD2IWA9</accession>
<dbReference type="EMBL" id="JBICBT010001083">
    <property type="protein sequence ID" value="KAL3084194.1"/>
    <property type="molecule type" value="Genomic_DNA"/>
</dbReference>
<evidence type="ECO:0000313" key="5">
    <source>
        <dbReference type="Proteomes" id="UP001620626"/>
    </source>
</evidence>
<name>A0ABD2IWA9_9BILA</name>